<feature type="compositionally biased region" description="Polar residues" evidence="8">
    <location>
        <begin position="1870"/>
        <end position="1891"/>
    </location>
</feature>
<comment type="caution">
    <text evidence="10">The sequence shown here is derived from an EMBL/GenBank/DDBJ whole genome shotgun (WGS) entry which is preliminary data.</text>
</comment>
<evidence type="ECO:0000259" key="9">
    <source>
        <dbReference type="SMART" id="SM01281"/>
    </source>
</evidence>
<accession>A0AAD9ND41</accession>
<proteinExistence type="inferred from homology"/>
<feature type="compositionally biased region" description="Polar residues" evidence="8">
    <location>
        <begin position="799"/>
        <end position="810"/>
    </location>
</feature>
<comment type="similarity">
    <text evidence="2">Belongs to the Mediator complex subunit 12 family.</text>
</comment>
<evidence type="ECO:0000313" key="10">
    <source>
        <dbReference type="EMBL" id="KAK2162774.1"/>
    </source>
</evidence>
<gene>
    <name evidence="10" type="ORF">NP493_1503g00030</name>
</gene>
<dbReference type="GO" id="GO:0003713">
    <property type="term" value="F:transcription coactivator activity"/>
    <property type="evidence" value="ECO:0007669"/>
    <property type="project" value="TreeGrafter"/>
</dbReference>
<feature type="region of interest" description="Disordered" evidence="8">
    <location>
        <begin position="1818"/>
        <end position="1919"/>
    </location>
</feature>
<dbReference type="InterPro" id="IPR021990">
    <property type="entry name" value="Mediator_Med12_LCEWAV"/>
</dbReference>
<feature type="region of interest" description="Disordered" evidence="8">
    <location>
        <begin position="691"/>
        <end position="813"/>
    </location>
</feature>
<keyword evidence="11" id="KW-1185">Reference proteome</keyword>
<dbReference type="InterPro" id="IPR019035">
    <property type="entry name" value="Mediator_Med12"/>
</dbReference>
<evidence type="ECO:0000256" key="6">
    <source>
        <dbReference type="ARBA" id="ARBA00023163"/>
    </source>
</evidence>
<keyword evidence="6" id="KW-0804">Transcription</keyword>
<dbReference type="PANTHER" id="PTHR46007:SF11">
    <property type="entry name" value="MEDIATOR OF RNA POLYMERASE II TRANSCRIPTION SUBUNIT 12"/>
    <property type="match status" value="1"/>
</dbReference>
<comment type="subcellular location">
    <subcellularLocation>
        <location evidence="1">Nucleus</location>
    </subcellularLocation>
</comment>
<dbReference type="SMART" id="SM01281">
    <property type="entry name" value="Med12"/>
    <property type="match status" value="1"/>
</dbReference>
<feature type="compositionally biased region" description="Basic residues" evidence="8">
    <location>
        <begin position="1860"/>
        <end position="1869"/>
    </location>
</feature>
<reference evidence="10" key="1">
    <citation type="journal article" date="2023" name="Mol. Biol. Evol.">
        <title>Third-Generation Sequencing Reveals the Adaptive Role of the Epigenome in Three Deep-Sea Polychaetes.</title>
        <authorList>
            <person name="Perez M."/>
            <person name="Aroh O."/>
            <person name="Sun Y."/>
            <person name="Lan Y."/>
            <person name="Juniper S.K."/>
            <person name="Young C.R."/>
            <person name="Angers B."/>
            <person name="Qian P.Y."/>
        </authorList>
    </citation>
    <scope>NUCLEOTIDE SEQUENCE</scope>
    <source>
        <strain evidence="10">R07B-5</strain>
    </source>
</reference>
<dbReference type="GO" id="GO:0045944">
    <property type="term" value="P:positive regulation of transcription by RNA polymerase II"/>
    <property type="evidence" value="ECO:0007669"/>
    <property type="project" value="TreeGrafter"/>
</dbReference>
<protein>
    <recommendedName>
        <fullName evidence="9">Mediator complex subunit Med12 domain-containing protein</fullName>
    </recommendedName>
</protein>
<dbReference type="InterPro" id="IPR051647">
    <property type="entry name" value="Mediator_comp_sub12"/>
</dbReference>
<sequence length="2020" mass="224530">MASFTVQEHRPLKKLRLSTVGPDVYPQDPKQKEDELTTMSVKHGYNNALAIQEEHGSARNANITRAMVGASFNAIMEKKTELSTFLDQKEDRRKRLPINTKDNFWLVLNNQKSKNALDAWMKDLAGTRPLFQLAKKVPVINKKEEIFSTLCDFNVSMSRATWFIKMTNAFNTAVSEAKANKRMRFDPSIDWVGAICRFIREQLQRIAEYNQGNPSQTSFLTAGTTSAIDLDLTIKHWKYSTQLARYLFEEGLLDPQEFLNWLVDILEKMKSYDVTILKLILSQVLKYIHWFVKSQRLSRHLAHFCACKLAQYDSDHDAPLPQTPGATPGGTDGVPPAPVVQVVSHNPVIALYGEYLQCPQHREVILCLSSILQSITVRCPGSLVWHDFGEGKTSSVLSGSPLDLLTFSPSCLPMPPRADNQKFRSILALSELQVQLRGQAVEIRWSCDKGQKSAAGAVIRKTLNVLEALDRNNFSCVEANSCVDTLYNKIFGDKRPAKESNIKTHATSYDDAIVMLLCEWATSTQRAGEHRAIVVAKLLEKHQTEQLTEKFGDGDGVDEKESVGSEMLPPSGLPPYQKLLMHFLDKKAPGTDENPTVENSAAFANLVLLFGELIRHDIFSHDAYICTLISRGDLAMTQPLHTATGGATGGGGGGVEKMDSESVKPEIQEEMRMELESQHLDDFEDIFAFRDDTHHSPSQPASIKSSTDQPLSAPTPGQAHTPVQAHTPGMARTPGAPNTPGAARTPGAPQTPSNTPGTAHTPGMAHTPGKAATPSSLSLTPGGMAHTPMVPHTPASIPPASSSVTTTQQLPRRPSNHIAYATHFPIPQDEMSTHECNQRLVVLYGVGKAREDARLIAKKANKENVKLFAKKNSIDTTSGVIGGKQKKKKEKEESVNFEALFSRFQKLPYYDQQVVTGTCAASVLEAVAAFLNGTSVYLPVVDNVSYLFDLMQSSLNISGLLEFIVQLVKELPEVRAQLHLKASSLANSYTTTLTLCSMAVLRRYHAYLILSHHLTVTVFESLCKIVKHVSNPSDCTSAERCILAYLYELYKCCYYIKSKFGESFGATCLKIHATLYTTLTPSASNLLWEPGFLMSLIDNPKTRPDAQSVKQLNDSPASRYSFVCNAMLNIVNCRSSDRLNELSLLCAELTACCTALSAEWLGVLKALCCSSNPSCGFIDVLTTVDVSDLSIHDSLAVFTAILIARHCFSLEDLVIHVALHSLLAACPTMASGGDQDAESGARLTCHILFRLFQTPQVLPGASADGGKSTMWVRASCDRHLLEAAHDSISVGAVVAVLKAGLMLGDSCSDERSSPSNHKGSPQAFINSMLSKLDDHDLDMMGMIGSTKGRGGMERAGLSDYAQHTLREICSQEWVREKFLKDPKALFNSELLLDKMLSHAQAQQLVQMICYPGNIPSFLCEDEDDEEDSEEQRNISRILKNLDRWSMRVSWLELQLMFKQAAPSEMSMLLENISKATIDVFEEQTEKWMNQGYSSWQQADADSWADNDSVWLVAPLVARLPSSVQGRVLKLAGQVLETGSNFWSAKNAKDKERHLQKSTALLGHQPFLSLVLTCLQGQDEQREGLLKSLHDELEKFVNNAKEEQERGVSTDERLKSMVEEALLLRLSLVGGLFDTIQKNNGNVQDWTILLIQLVSHSVVDINNNSELFRVVEDMLSVLIHGTLVSSDSSEKGEENRRTYTGLTRKLKRELGELQSESIDQIRTLLPLPKQHYMVITSERHTCQTEARGHRAVGFDTIDGKQGLQVTGRQRVSAWEILEGHKNPAPLSLAWFGAIRQERKVLNYEEHFRMLLLHTHSQAKPDNYFLEPPPLPPEELEPVPEKQETKLVEQLIERKPAETTGKKKKPKRRPSRASSQTNVNTSYINPNNMSQMGFRQDMYGGTLPPHQPWYRPTQPQNPGYYSQQHLAPGGPRQALIGGPRQALSTYLRARGQSNQDVYLHGNPGAIPPQQQQQMHPVILQKQQQQQLRLKLRQQQQQQQYMNRLSGGTEAPAPMYGQQQTHL</sequence>
<evidence type="ECO:0000256" key="8">
    <source>
        <dbReference type="SAM" id="MobiDB-lite"/>
    </source>
</evidence>
<feature type="compositionally biased region" description="Polar residues" evidence="8">
    <location>
        <begin position="748"/>
        <end position="758"/>
    </location>
</feature>
<feature type="compositionally biased region" description="Basic and acidic residues" evidence="8">
    <location>
        <begin position="1837"/>
        <end position="1859"/>
    </location>
</feature>
<dbReference type="Pfam" id="PF12145">
    <property type="entry name" value="Med12-LCEWAV"/>
    <property type="match status" value="1"/>
</dbReference>
<dbReference type="Proteomes" id="UP001209878">
    <property type="component" value="Unassembled WGS sequence"/>
</dbReference>
<evidence type="ECO:0000256" key="2">
    <source>
        <dbReference type="ARBA" id="ARBA00010289"/>
    </source>
</evidence>
<keyword evidence="3" id="KW-0678">Repressor</keyword>
<keyword evidence="7" id="KW-0539">Nucleus</keyword>
<evidence type="ECO:0000313" key="11">
    <source>
        <dbReference type="Proteomes" id="UP001209878"/>
    </source>
</evidence>
<feature type="compositionally biased region" description="Polar residues" evidence="8">
    <location>
        <begin position="696"/>
        <end position="712"/>
    </location>
</feature>
<dbReference type="EMBL" id="JAODUO010001501">
    <property type="protein sequence ID" value="KAK2162774.1"/>
    <property type="molecule type" value="Genomic_DNA"/>
</dbReference>
<evidence type="ECO:0000256" key="7">
    <source>
        <dbReference type="ARBA" id="ARBA00023242"/>
    </source>
</evidence>
<dbReference type="PANTHER" id="PTHR46007">
    <property type="entry name" value="MEDIATOR OF RNA POLYMERASE II TRANSCRIPTION SUBUNIT 12"/>
    <property type="match status" value="1"/>
</dbReference>
<feature type="region of interest" description="Disordered" evidence="8">
    <location>
        <begin position="1991"/>
        <end position="2020"/>
    </location>
</feature>
<evidence type="ECO:0000256" key="3">
    <source>
        <dbReference type="ARBA" id="ARBA00022491"/>
    </source>
</evidence>
<feature type="region of interest" description="Disordered" evidence="8">
    <location>
        <begin position="550"/>
        <end position="569"/>
    </location>
</feature>
<feature type="compositionally biased region" description="Basic and acidic residues" evidence="8">
    <location>
        <begin position="550"/>
        <end position="563"/>
    </location>
</feature>
<dbReference type="Pfam" id="PF09497">
    <property type="entry name" value="Med12"/>
    <property type="match status" value="1"/>
</dbReference>
<name>A0AAD9ND41_RIDPI</name>
<evidence type="ECO:0000256" key="4">
    <source>
        <dbReference type="ARBA" id="ARBA00023015"/>
    </source>
</evidence>
<dbReference type="GO" id="GO:0016592">
    <property type="term" value="C:mediator complex"/>
    <property type="evidence" value="ECO:0007669"/>
    <property type="project" value="InterPro"/>
</dbReference>
<keyword evidence="5" id="KW-0010">Activator</keyword>
<evidence type="ECO:0000256" key="1">
    <source>
        <dbReference type="ARBA" id="ARBA00004123"/>
    </source>
</evidence>
<keyword evidence="4" id="KW-0805">Transcription regulation</keyword>
<organism evidence="10 11">
    <name type="scientific">Ridgeia piscesae</name>
    <name type="common">Tubeworm</name>
    <dbReference type="NCBI Taxonomy" id="27915"/>
    <lineage>
        <taxon>Eukaryota</taxon>
        <taxon>Metazoa</taxon>
        <taxon>Spiralia</taxon>
        <taxon>Lophotrochozoa</taxon>
        <taxon>Annelida</taxon>
        <taxon>Polychaeta</taxon>
        <taxon>Sedentaria</taxon>
        <taxon>Canalipalpata</taxon>
        <taxon>Sabellida</taxon>
        <taxon>Siboglinidae</taxon>
        <taxon>Ridgeia</taxon>
    </lineage>
</organism>
<feature type="domain" description="Mediator complex subunit Med12" evidence="9">
    <location>
        <begin position="103"/>
        <end position="165"/>
    </location>
</feature>
<evidence type="ECO:0000256" key="5">
    <source>
        <dbReference type="ARBA" id="ARBA00023159"/>
    </source>
</evidence>